<accession>Q6FWR1</accession>
<dbReference type="SUPFAM" id="SSF55753">
    <property type="entry name" value="Actin depolymerizing proteins"/>
    <property type="match status" value="1"/>
</dbReference>
<feature type="domain" description="SH3" evidence="6">
    <location>
        <begin position="519"/>
        <end position="580"/>
    </location>
</feature>
<dbReference type="PROSITE" id="PS50002">
    <property type="entry name" value="SH3"/>
    <property type="match status" value="1"/>
</dbReference>
<feature type="region of interest" description="Disordered" evidence="5">
    <location>
        <begin position="310"/>
        <end position="527"/>
    </location>
</feature>
<dbReference type="AlphaFoldDB" id="Q6FWR1"/>
<protein>
    <recommendedName>
        <fullName evidence="11">Actin-binding protein</fullName>
    </recommendedName>
</protein>
<dbReference type="GO" id="GO:0030427">
    <property type="term" value="C:site of polarized growth"/>
    <property type="evidence" value="ECO:0007669"/>
    <property type="project" value="TreeGrafter"/>
</dbReference>
<dbReference type="GO" id="GO:0051015">
    <property type="term" value="F:actin filament binding"/>
    <property type="evidence" value="ECO:0007669"/>
    <property type="project" value="EnsemblFungi"/>
</dbReference>
<dbReference type="Gene3D" id="3.40.20.10">
    <property type="entry name" value="Severin"/>
    <property type="match status" value="1"/>
</dbReference>
<dbReference type="VEuPathDB" id="FungiDB:CAGL0C03597g"/>
<evidence type="ECO:0000256" key="1">
    <source>
        <dbReference type="ARBA" id="ARBA00004496"/>
    </source>
</evidence>
<keyword evidence="3" id="KW-0963">Cytoplasm</keyword>
<comment type="subcellular location">
    <subcellularLocation>
        <location evidence="1">Cytoplasm</location>
    </subcellularLocation>
</comment>
<evidence type="ECO:0000256" key="2">
    <source>
        <dbReference type="ARBA" id="ARBA00022443"/>
    </source>
</evidence>
<dbReference type="GO" id="GO:0005884">
    <property type="term" value="C:actin filament"/>
    <property type="evidence" value="ECO:0007669"/>
    <property type="project" value="TreeGrafter"/>
</dbReference>
<dbReference type="CDD" id="cd11961">
    <property type="entry name" value="SH3_Abp1_fungi_C2"/>
    <property type="match status" value="1"/>
</dbReference>
<reference evidence="9 10" key="1">
    <citation type="journal article" date="2004" name="Nature">
        <title>Genome evolution in yeasts.</title>
        <authorList>
            <consortium name="Genolevures"/>
            <person name="Dujon B."/>
            <person name="Sherman D."/>
            <person name="Fischer G."/>
            <person name="Durrens P."/>
            <person name="Casaregola S."/>
            <person name="Lafontaine I."/>
            <person name="de Montigny J."/>
            <person name="Marck C."/>
            <person name="Neuveglise C."/>
            <person name="Talla E."/>
            <person name="Goffard N."/>
            <person name="Frangeul L."/>
            <person name="Aigle M."/>
            <person name="Anthouard V."/>
            <person name="Babour A."/>
            <person name="Barbe V."/>
            <person name="Barnay S."/>
            <person name="Blanchin S."/>
            <person name="Beckerich J.M."/>
            <person name="Beyne E."/>
            <person name="Bleykasten C."/>
            <person name="Boisrame A."/>
            <person name="Boyer J."/>
            <person name="Cattolico L."/>
            <person name="Confanioleri F."/>
            <person name="de Daruvar A."/>
            <person name="Despons L."/>
            <person name="Fabre E."/>
            <person name="Fairhead C."/>
            <person name="Ferry-Dumazet H."/>
            <person name="Groppi A."/>
            <person name="Hantraye F."/>
            <person name="Hennequin C."/>
            <person name="Jauniaux N."/>
            <person name="Joyet P."/>
            <person name="Kachouri R."/>
            <person name="Kerrest A."/>
            <person name="Koszul R."/>
            <person name="Lemaire M."/>
            <person name="Lesur I."/>
            <person name="Ma L."/>
            <person name="Muller H."/>
            <person name="Nicaud J.M."/>
            <person name="Nikolski M."/>
            <person name="Oztas S."/>
            <person name="Ozier-Kalogeropoulos O."/>
            <person name="Pellenz S."/>
            <person name="Potier S."/>
            <person name="Richard G.F."/>
            <person name="Straub M.L."/>
            <person name="Suleau A."/>
            <person name="Swennene D."/>
            <person name="Tekaia F."/>
            <person name="Wesolowski-Louvel M."/>
            <person name="Westhof E."/>
            <person name="Wirth B."/>
            <person name="Zeniou-Meyer M."/>
            <person name="Zivanovic I."/>
            <person name="Bolotin-Fukuhara M."/>
            <person name="Thierry A."/>
            <person name="Bouchier C."/>
            <person name="Caudron B."/>
            <person name="Scarpelli C."/>
            <person name="Gaillardin C."/>
            <person name="Weissenbach J."/>
            <person name="Wincker P."/>
            <person name="Souciet J.L."/>
        </authorList>
    </citation>
    <scope>NUCLEOTIDE SEQUENCE [LARGE SCALE GENOMIC DNA]</scope>
    <source>
        <strain evidence="10">ATCC 2001 / BCRC 20586 / JCM 3761 / NBRC 0622 / NRRL Y-65 / CBS 138</strain>
    </source>
</reference>
<dbReference type="GO" id="GO:0000147">
    <property type="term" value="P:actin cortical patch assembly"/>
    <property type="evidence" value="ECO:0007669"/>
    <property type="project" value="EnsemblFungi"/>
</dbReference>
<feature type="compositionally biased region" description="Basic and acidic residues" evidence="5">
    <location>
        <begin position="206"/>
        <end position="217"/>
    </location>
</feature>
<dbReference type="InterPro" id="IPR029006">
    <property type="entry name" value="ADF-H/Gelsolin-like_dom_sf"/>
</dbReference>
<name>Q6FWR1_CANGA</name>
<feature type="compositionally biased region" description="Acidic residues" evidence="5">
    <location>
        <begin position="471"/>
        <end position="492"/>
    </location>
</feature>
<dbReference type="Pfam" id="PF00018">
    <property type="entry name" value="SH3_1"/>
    <property type="match status" value="1"/>
</dbReference>
<feature type="compositionally biased region" description="Basic and acidic residues" evidence="5">
    <location>
        <begin position="345"/>
        <end position="354"/>
    </location>
</feature>
<dbReference type="InterPro" id="IPR001452">
    <property type="entry name" value="SH3_domain"/>
</dbReference>
<evidence type="ECO:0000313" key="10">
    <source>
        <dbReference type="Proteomes" id="UP000002428"/>
    </source>
</evidence>
<dbReference type="GO" id="GO:0044379">
    <property type="term" value="P:protein localization to actin cortical patch"/>
    <property type="evidence" value="ECO:0007669"/>
    <property type="project" value="EnsemblFungi"/>
</dbReference>
<dbReference type="InterPro" id="IPR036028">
    <property type="entry name" value="SH3-like_dom_sf"/>
</dbReference>
<evidence type="ECO:0000259" key="6">
    <source>
        <dbReference type="PROSITE" id="PS50002"/>
    </source>
</evidence>
<dbReference type="CGD" id="CAL0127648">
    <property type="gene designation" value="ABP1"/>
</dbReference>
<feature type="domain" description="ADF-H" evidence="7">
    <location>
        <begin position="1"/>
        <end position="131"/>
    </location>
</feature>
<dbReference type="PRINTS" id="PR00452">
    <property type="entry name" value="SH3DOMAIN"/>
</dbReference>
<keyword evidence="10" id="KW-1185">Reference proteome</keyword>
<dbReference type="SMART" id="SM00102">
    <property type="entry name" value="ADF"/>
    <property type="match status" value="1"/>
</dbReference>
<dbReference type="InterPro" id="IPR002108">
    <property type="entry name" value="ADF-H"/>
</dbReference>
<dbReference type="STRING" id="284593.Q6FWR1"/>
<dbReference type="CDD" id="cd11281">
    <property type="entry name" value="ADF_drebrin_like"/>
    <property type="match status" value="1"/>
</dbReference>
<dbReference type="InParanoid" id="Q6FWR1"/>
<dbReference type="RefSeq" id="XP_445333.1">
    <property type="nucleotide sequence ID" value="XM_445333.1"/>
</dbReference>
<dbReference type="Proteomes" id="UP000002428">
    <property type="component" value="Chromosome C"/>
</dbReference>
<gene>
    <name evidence="8" type="primary">ABP1</name>
    <name evidence="8 9" type="ordered locus">CAGL0C03597g</name>
</gene>
<dbReference type="Pfam" id="PF00241">
    <property type="entry name" value="Cofilin_ADF"/>
    <property type="match status" value="1"/>
</dbReference>
<organism evidence="9 10">
    <name type="scientific">Candida glabrata (strain ATCC 2001 / BCRC 20586 / JCM 3761 / NBRC 0622 / NRRL Y-65 / CBS 138)</name>
    <name type="common">Yeast</name>
    <name type="synonym">Nakaseomyces glabratus</name>
    <dbReference type="NCBI Taxonomy" id="284593"/>
    <lineage>
        <taxon>Eukaryota</taxon>
        <taxon>Fungi</taxon>
        <taxon>Dikarya</taxon>
        <taxon>Ascomycota</taxon>
        <taxon>Saccharomycotina</taxon>
        <taxon>Saccharomycetes</taxon>
        <taxon>Saccharomycetales</taxon>
        <taxon>Saccharomycetaceae</taxon>
        <taxon>Nakaseomyces</taxon>
    </lineage>
</organism>
<dbReference type="KEGG" id="cgr:2886746"/>
<sequence length="580" mass="63661">MALEPVKYGAFGSEIESAWQGVVRGGEEWVVLSARGDGELEPRVGDGFGAFLGEFGDQVAYGLARVTPPGSDVEKLLLVGWCPDTAPMKARASFAANFGTVANNVLKGYHVQVTARDEDDLDEQELLMKISNAAGARYSIQAQPSATPKAAPPKAAPKAAPKATPKAAPKAIATPAKTSATPATPATPAASANAKNGGDDDDWSEPELKERDFDSEPLKPNQSTFKPIGKVDLQKHIAEEAAKEDPRLVNKIDPASDIKHLKEQSKMQRDSEMNKFIGGTKPPMGSTQFKDDDKVIKGFKNEKTPAQLWAEKKAKQQGNAPAEKPAAEVSKSNAEDEDDEDDKQEDIKDIKSKFESLSTNSEPPIIQPRKIVQRTTEPEIEAPSMKKDPKKFGNPLPGMHSEEPEPEADEDNDDDWDDDEEESKPAQRSLPPLPSRDQEKDASPAPILPSRSVDKEDSPAPPSLPSRAKEEEQEQEEEEEEPEQEQEEEEEAPAPSLPTRETNAVPPPPPRRATEEKKEEKPWATAEYDYEAAEDNELTFEENDKIINIEFVDDDWWLGELEKTGEKGLFPSNYVSLGNQ</sequence>
<dbReference type="InterPro" id="IPR035718">
    <property type="entry name" value="Abp1_fungi_SH3_C2"/>
</dbReference>
<evidence type="ECO:0000259" key="7">
    <source>
        <dbReference type="PROSITE" id="PS51263"/>
    </source>
</evidence>
<feature type="compositionally biased region" description="Basic and acidic residues" evidence="5">
    <location>
        <begin position="512"/>
        <end position="522"/>
    </location>
</feature>
<dbReference type="EMBL" id="CR380949">
    <property type="protein sequence ID" value="CAG58239.1"/>
    <property type="molecule type" value="Genomic_DNA"/>
</dbReference>
<dbReference type="PANTHER" id="PTHR10829:SF25">
    <property type="entry name" value="DREBRIN-LIKE PROTEIN"/>
    <property type="match status" value="1"/>
</dbReference>
<dbReference type="PANTHER" id="PTHR10829">
    <property type="entry name" value="CORTACTIN AND DREBRIN"/>
    <property type="match status" value="1"/>
</dbReference>
<dbReference type="OMA" id="HYASQYD"/>
<dbReference type="FunFam" id="2.30.30.40:FF:000277">
    <property type="entry name" value="Actin-binding protein"/>
    <property type="match status" value="1"/>
</dbReference>
<dbReference type="SUPFAM" id="SSF50044">
    <property type="entry name" value="SH3-domain"/>
    <property type="match status" value="1"/>
</dbReference>
<dbReference type="GO" id="GO:0030479">
    <property type="term" value="C:actin cortical patch"/>
    <property type="evidence" value="ECO:0007669"/>
    <property type="project" value="EnsemblFungi"/>
</dbReference>
<dbReference type="SMART" id="SM00326">
    <property type="entry name" value="SH3"/>
    <property type="match status" value="1"/>
</dbReference>
<evidence type="ECO:0000313" key="9">
    <source>
        <dbReference type="EMBL" id="CAG58239.1"/>
    </source>
</evidence>
<dbReference type="HOGENOM" id="CLU_459326_0_0_1"/>
<keyword evidence="2 4" id="KW-0728">SH3 domain</keyword>
<dbReference type="PROSITE" id="PS51263">
    <property type="entry name" value="ADF_H"/>
    <property type="match status" value="1"/>
</dbReference>
<evidence type="ECO:0008006" key="11">
    <source>
        <dbReference type="Google" id="ProtNLM"/>
    </source>
</evidence>
<proteinExistence type="predicted"/>
<feature type="region of interest" description="Disordered" evidence="5">
    <location>
        <begin position="141"/>
        <end position="291"/>
    </location>
</feature>
<feature type="compositionally biased region" description="Acidic residues" evidence="5">
    <location>
        <begin position="404"/>
        <end position="422"/>
    </location>
</feature>
<feature type="compositionally biased region" description="Basic and acidic residues" evidence="5">
    <location>
        <begin position="232"/>
        <end position="273"/>
    </location>
</feature>
<feature type="compositionally biased region" description="Acidic residues" evidence="5">
    <location>
        <begin position="335"/>
        <end position="344"/>
    </location>
</feature>
<evidence type="ECO:0000256" key="3">
    <source>
        <dbReference type="ARBA" id="ARBA00022490"/>
    </source>
</evidence>
<dbReference type="eggNOG" id="KOG3655">
    <property type="taxonomic scope" value="Eukaryota"/>
</dbReference>
<dbReference type="GO" id="GO:2000601">
    <property type="term" value="P:positive regulation of Arp2/3 complex-mediated actin nucleation"/>
    <property type="evidence" value="ECO:0007669"/>
    <property type="project" value="EnsemblFungi"/>
</dbReference>
<dbReference type="Gene3D" id="2.30.30.40">
    <property type="entry name" value="SH3 Domains"/>
    <property type="match status" value="1"/>
</dbReference>
<feature type="compositionally biased region" description="Low complexity" evidence="5">
    <location>
        <begin position="156"/>
        <end position="192"/>
    </location>
</feature>
<dbReference type="FunCoup" id="Q6FWR1">
    <property type="interactions" value="611"/>
</dbReference>
<evidence type="ECO:0000313" key="8">
    <source>
        <dbReference type="CGD" id="CAL0127648"/>
    </source>
</evidence>
<evidence type="ECO:0000256" key="4">
    <source>
        <dbReference type="PROSITE-ProRule" id="PRU00192"/>
    </source>
</evidence>
<evidence type="ECO:0000256" key="5">
    <source>
        <dbReference type="SAM" id="MobiDB-lite"/>
    </source>
</evidence>
<dbReference type="GO" id="GO:0051016">
    <property type="term" value="P:barbed-end actin filament capping"/>
    <property type="evidence" value="ECO:0007669"/>
    <property type="project" value="EnsemblFungi"/>
</dbReference>
<dbReference type="GeneID" id="2886746"/>